<dbReference type="AlphaFoldDB" id="B3T1S3"/>
<feature type="transmembrane region" description="Helical" evidence="9">
    <location>
        <begin position="378"/>
        <end position="395"/>
    </location>
</feature>
<evidence type="ECO:0000256" key="1">
    <source>
        <dbReference type="ARBA" id="ARBA00004141"/>
    </source>
</evidence>
<evidence type="ECO:0000256" key="2">
    <source>
        <dbReference type="ARBA" id="ARBA00022516"/>
    </source>
</evidence>
<feature type="transmembrane region" description="Helical" evidence="9">
    <location>
        <begin position="443"/>
        <end position="473"/>
    </location>
</feature>
<evidence type="ECO:0000313" key="10">
    <source>
        <dbReference type="EMBL" id="ABZ06532.1"/>
    </source>
</evidence>
<evidence type="ECO:0000256" key="4">
    <source>
        <dbReference type="ARBA" id="ARBA00022989"/>
    </source>
</evidence>
<dbReference type="InterPro" id="IPR000462">
    <property type="entry name" value="CDP-OH_P_trans"/>
</dbReference>
<evidence type="ECO:0000256" key="8">
    <source>
        <dbReference type="ARBA" id="ARBA00023264"/>
    </source>
</evidence>
<dbReference type="GO" id="GO:0016020">
    <property type="term" value="C:membrane"/>
    <property type="evidence" value="ECO:0007669"/>
    <property type="project" value="UniProtKB-SubCell"/>
</dbReference>
<dbReference type="GO" id="GO:0016780">
    <property type="term" value="F:phosphotransferase activity, for other substituted phosphate groups"/>
    <property type="evidence" value="ECO:0007669"/>
    <property type="project" value="InterPro"/>
</dbReference>
<evidence type="ECO:0000256" key="6">
    <source>
        <dbReference type="ARBA" id="ARBA00023136"/>
    </source>
</evidence>
<keyword evidence="8" id="KW-1208">Phospholipid metabolism</keyword>
<evidence type="ECO:0000256" key="5">
    <source>
        <dbReference type="ARBA" id="ARBA00023098"/>
    </source>
</evidence>
<evidence type="ECO:0000256" key="3">
    <source>
        <dbReference type="ARBA" id="ARBA00022692"/>
    </source>
</evidence>
<keyword evidence="2" id="KW-0444">Lipid biosynthesis</keyword>
<keyword evidence="4 9" id="KW-1133">Transmembrane helix</keyword>
<proteinExistence type="predicted"/>
<dbReference type="InterPro" id="IPR043130">
    <property type="entry name" value="CDP-OH_PTrfase_TM_dom"/>
</dbReference>
<feature type="transmembrane region" description="Helical" evidence="9">
    <location>
        <begin position="345"/>
        <end position="366"/>
    </location>
</feature>
<dbReference type="InterPro" id="IPR050324">
    <property type="entry name" value="CDP-alcohol_PTase-I"/>
</dbReference>
<sequence length="498" mass="55881">MSRPKFISTNFAALLVYGRPPMVFAGMFCAISVMLDRNPFVYYSGVIFLLTAMILDLIDGWFAARFRPQAKLAHLADRIMDKVVYATVFPMVAVGMMWRYQYLAENANFHLEMLHVVFVLVLCVTVLMRDNFAHFMRNFSLRKGEEEEMTEVTRLRTMVAAPIGVVLYIHAFYVPGGPDSSLYSWISWLGAIPIQQLFFLEILLLIINFGSIAGYCRKYGTACLDDLCLNDEVLRRRILAVFPNALTVMNALMGILAILFAYRGRVQEAYLILLGAGFFDKLDGAVARKLGLTTPLPSEKPRKYNITLGGVLDDVSDTVSFCIAPAVIFYILMSQVNDESIQVLPYGWIAILYVALGVTRLVLFVLDQNSIPGFFKGLPVPGAALLAAAPFIMLGKALETNTPDLVFWAQFCFVLMIIAGILMISFPIRYMHIGRLMSRSRKFLFLTVLLIIGFAFTPYFGHAALAYLILYVFSPLYTWRISPDVASKETPEKLSSSS</sequence>
<evidence type="ECO:0000256" key="9">
    <source>
        <dbReference type="SAM" id="Phobius"/>
    </source>
</evidence>
<name>B3T1S3_9ZZZZ</name>
<keyword evidence="7" id="KW-0594">Phospholipid biosynthesis</keyword>
<dbReference type="GO" id="GO:0008654">
    <property type="term" value="P:phospholipid biosynthetic process"/>
    <property type="evidence" value="ECO:0007669"/>
    <property type="project" value="UniProtKB-KW"/>
</dbReference>
<gene>
    <name evidence="10" type="ORF">ALOHA_HF4000093M11ctg1g18</name>
</gene>
<feature type="transmembrane region" description="Helical" evidence="9">
    <location>
        <begin position="83"/>
        <end position="101"/>
    </location>
</feature>
<keyword evidence="5" id="KW-0443">Lipid metabolism</keyword>
<feature type="transmembrane region" description="Helical" evidence="9">
    <location>
        <begin position="41"/>
        <end position="62"/>
    </location>
</feature>
<dbReference type="PANTHER" id="PTHR14269:SF61">
    <property type="entry name" value="CDP-DIACYLGLYCEROL--SERINE O-PHOSPHATIDYLTRANSFERASE"/>
    <property type="match status" value="1"/>
</dbReference>
<feature type="transmembrane region" description="Helical" evidence="9">
    <location>
        <begin position="153"/>
        <end position="173"/>
    </location>
</feature>
<organism evidence="10">
    <name type="scientific">uncultured marine microorganism HF4000_093M11</name>
    <dbReference type="NCBI Taxonomy" id="455519"/>
    <lineage>
        <taxon>unclassified sequences</taxon>
        <taxon>environmental samples</taxon>
    </lineage>
</organism>
<reference evidence="10" key="1">
    <citation type="journal article" date="2008" name="ISME J.">
        <title>Genomic patterns of recombination, clonal divergence and environment in marine microbial populations.</title>
        <authorList>
            <person name="Konstantinidis K.T."/>
            <person name="Delong E.F."/>
        </authorList>
    </citation>
    <scope>NUCLEOTIDE SEQUENCE</scope>
</reference>
<protein>
    <submittedName>
        <fullName evidence="10">Putative CDP-alcohol phosphatidyltransferase</fullName>
    </submittedName>
</protein>
<dbReference type="Gene3D" id="1.20.120.1760">
    <property type="match status" value="2"/>
</dbReference>
<comment type="subcellular location">
    <subcellularLocation>
        <location evidence="1">Membrane</location>
        <topology evidence="1">Multi-pass membrane protein</topology>
    </subcellularLocation>
</comment>
<dbReference type="PANTHER" id="PTHR14269">
    <property type="entry name" value="CDP-DIACYLGLYCEROL--GLYCEROL-3-PHOSPHATE 3-PHOSPHATIDYLTRANSFERASE-RELATED"/>
    <property type="match status" value="1"/>
</dbReference>
<feature type="transmembrane region" description="Helical" evidence="9">
    <location>
        <begin position="239"/>
        <end position="263"/>
    </location>
</feature>
<accession>B3T1S3</accession>
<evidence type="ECO:0000256" key="7">
    <source>
        <dbReference type="ARBA" id="ARBA00023209"/>
    </source>
</evidence>
<dbReference type="EMBL" id="EU016578">
    <property type="protein sequence ID" value="ABZ06532.1"/>
    <property type="molecule type" value="Genomic_DNA"/>
</dbReference>
<feature type="transmembrane region" description="Helical" evidence="9">
    <location>
        <begin position="185"/>
        <end position="209"/>
    </location>
</feature>
<keyword evidence="6 9" id="KW-0472">Membrane</keyword>
<feature type="transmembrane region" description="Helical" evidence="9">
    <location>
        <begin position="407"/>
        <end position="431"/>
    </location>
</feature>
<dbReference type="Pfam" id="PF01066">
    <property type="entry name" value="CDP-OH_P_transf"/>
    <property type="match status" value="2"/>
</dbReference>
<feature type="transmembrane region" description="Helical" evidence="9">
    <location>
        <begin position="113"/>
        <end position="132"/>
    </location>
</feature>
<keyword evidence="10" id="KW-0808">Transferase</keyword>
<keyword evidence="3 9" id="KW-0812">Transmembrane</keyword>